<dbReference type="RefSeq" id="WP_019600299.1">
    <property type="nucleotide sequence ID" value="NZ_AWXR01000024.1"/>
</dbReference>
<proteinExistence type="predicted"/>
<keyword evidence="2" id="KW-1185">Reference proteome</keyword>
<reference evidence="1 2" key="1">
    <citation type="journal article" date="2013" name="Genome Announc.">
        <title>Draft Genome Sequence of the Psychrophilic and Alkaliphilic Rhodonellum psychrophilum Strain GCM71T.</title>
        <authorList>
            <person name="Hauptmann A.L."/>
            <person name="Glaring M.A."/>
            <person name="Hallin P.F."/>
            <person name="Prieme A."/>
            <person name="Stougaard P."/>
        </authorList>
    </citation>
    <scope>NUCLEOTIDE SEQUENCE [LARGE SCALE GENOMIC DNA]</scope>
    <source>
        <strain evidence="1 2">GCM71</strain>
    </source>
</reference>
<comment type="caution">
    <text evidence="1">The sequence shown here is derived from an EMBL/GenBank/DDBJ whole genome shotgun (WGS) entry which is preliminary data.</text>
</comment>
<evidence type="ECO:0000313" key="2">
    <source>
        <dbReference type="Proteomes" id="UP000016843"/>
    </source>
</evidence>
<gene>
    <name evidence="1" type="ORF">P872_04755</name>
</gene>
<name>U5C353_9BACT</name>
<organism evidence="1 2">
    <name type="scientific">Rhodonellum psychrophilum GCM71 = DSM 17998</name>
    <dbReference type="NCBI Taxonomy" id="1123057"/>
    <lineage>
        <taxon>Bacteria</taxon>
        <taxon>Pseudomonadati</taxon>
        <taxon>Bacteroidota</taxon>
        <taxon>Cytophagia</taxon>
        <taxon>Cytophagales</taxon>
        <taxon>Cytophagaceae</taxon>
        <taxon>Rhodonellum</taxon>
    </lineage>
</organism>
<dbReference type="EMBL" id="AWXR01000024">
    <property type="protein sequence ID" value="ERM82627.1"/>
    <property type="molecule type" value="Genomic_DNA"/>
</dbReference>
<accession>U5C353</accession>
<sequence>MHISGLTANQKKQVFGFVLNSLDLSSNFFYSYYLPNFYKSGFALARIQNTLKNFPYFSAFKQGLKAFILTIFSGLNGFEKTH</sequence>
<dbReference type="Proteomes" id="UP000016843">
    <property type="component" value="Unassembled WGS sequence"/>
</dbReference>
<evidence type="ECO:0000313" key="1">
    <source>
        <dbReference type="EMBL" id="ERM82627.1"/>
    </source>
</evidence>
<protein>
    <submittedName>
        <fullName evidence="1">Uncharacterized protein</fullName>
    </submittedName>
</protein>
<dbReference type="AlphaFoldDB" id="U5C353"/>